<dbReference type="SUPFAM" id="SSF52540">
    <property type="entry name" value="P-loop containing nucleoside triphosphate hydrolases"/>
    <property type="match status" value="1"/>
</dbReference>
<dbReference type="PANTHER" id="PTHR24220">
    <property type="entry name" value="IMPORT ATP-BINDING PROTEIN"/>
    <property type="match status" value="1"/>
</dbReference>
<evidence type="ECO:0000259" key="11">
    <source>
        <dbReference type="PROSITE" id="PS50893"/>
    </source>
</evidence>
<organism evidence="12 13">
    <name type="scientific">Granulicatella balaenopterae</name>
    <dbReference type="NCBI Taxonomy" id="137733"/>
    <lineage>
        <taxon>Bacteria</taxon>
        <taxon>Bacillati</taxon>
        <taxon>Bacillota</taxon>
        <taxon>Bacilli</taxon>
        <taxon>Lactobacillales</taxon>
        <taxon>Carnobacteriaceae</taxon>
        <taxon>Granulicatella</taxon>
    </lineage>
</organism>
<evidence type="ECO:0000256" key="10">
    <source>
        <dbReference type="ARBA" id="ARBA00024721"/>
    </source>
</evidence>
<proteinExistence type="inferred from homology"/>
<dbReference type="RefSeq" id="WP_089746983.1">
    <property type="nucleotide sequence ID" value="NZ_FOGF01000026.1"/>
</dbReference>
<evidence type="ECO:0000256" key="3">
    <source>
        <dbReference type="ARBA" id="ARBA00022448"/>
    </source>
</evidence>
<dbReference type="PROSITE" id="PS00211">
    <property type="entry name" value="ABC_TRANSPORTER_1"/>
    <property type="match status" value="1"/>
</dbReference>
<dbReference type="GO" id="GO:0016887">
    <property type="term" value="F:ATP hydrolysis activity"/>
    <property type="evidence" value="ECO:0007669"/>
    <property type="project" value="InterPro"/>
</dbReference>
<keyword evidence="6 12" id="KW-0067">ATP-binding</keyword>
<dbReference type="EMBL" id="FOGF01000026">
    <property type="protein sequence ID" value="SER21271.1"/>
    <property type="molecule type" value="Genomic_DNA"/>
</dbReference>
<dbReference type="OrthoDB" id="9791546at2"/>
<dbReference type="Pfam" id="PF00005">
    <property type="entry name" value="ABC_tran"/>
    <property type="match status" value="1"/>
</dbReference>
<keyword evidence="7" id="KW-0472">Membrane</keyword>
<accession>A0A1H9MCG0</accession>
<dbReference type="Proteomes" id="UP000198556">
    <property type="component" value="Unassembled WGS sequence"/>
</dbReference>
<dbReference type="Gene3D" id="3.40.50.300">
    <property type="entry name" value="P-loop containing nucleotide triphosphate hydrolases"/>
    <property type="match status" value="1"/>
</dbReference>
<evidence type="ECO:0000256" key="2">
    <source>
        <dbReference type="ARBA" id="ARBA00011131"/>
    </source>
</evidence>
<dbReference type="InterPro" id="IPR003593">
    <property type="entry name" value="AAA+_ATPase"/>
</dbReference>
<dbReference type="InterPro" id="IPR017871">
    <property type="entry name" value="ABC_transporter-like_CS"/>
</dbReference>
<dbReference type="CDD" id="cd03255">
    <property type="entry name" value="ABC_MJ0796_LolCDE_FtsE"/>
    <property type="match status" value="1"/>
</dbReference>
<comment type="subunit">
    <text evidence="2">The complex is composed of two ATP-binding proteins (HrtA), two transmembrane proteins (HrtB) and a solute-binding protein.</text>
</comment>
<name>A0A1H9MCG0_9LACT</name>
<protein>
    <recommendedName>
        <fullName evidence="9">Putative hemin import ATP-binding protein HrtA</fullName>
    </recommendedName>
</protein>
<evidence type="ECO:0000256" key="8">
    <source>
        <dbReference type="ARBA" id="ARBA00024359"/>
    </source>
</evidence>
<dbReference type="PANTHER" id="PTHR24220:SF666">
    <property type="entry name" value="HEMIN IMPORT ATP-BINDING PROTEIN HRTA-RELATED"/>
    <property type="match status" value="1"/>
</dbReference>
<evidence type="ECO:0000256" key="7">
    <source>
        <dbReference type="ARBA" id="ARBA00023136"/>
    </source>
</evidence>
<keyword evidence="5" id="KW-0547">Nucleotide-binding</keyword>
<dbReference type="STRING" id="137733.SAMN05421767_1263"/>
<feature type="domain" description="ABC transporter" evidence="11">
    <location>
        <begin position="4"/>
        <end position="229"/>
    </location>
</feature>
<dbReference type="GO" id="GO:0022857">
    <property type="term" value="F:transmembrane transporter activity"/>
    <property type="evidence" value="ECO:0007669"/>
    <property type="project" value="TreeGrafter"/>
</dbReference>
<comment type="subcellular location">
    <subcellularLocation>
        <location evidence="1">Cell membrane</location>
        <topology evidence="1">Peripheral membrane protein</topology>
    </subcellularLocation>
</comment>
<evidence type="ECO:0000313" key="13">
    <source>
        <dbReference type="Proteomes" id="UP000198556"/>
    </source>
</evidence>
<evidence type="ECO:0000256" key="9">
    <source>
        <dbReference type="ARBA" id="ARBA00024432"/>
    </source>
</evidence>
<evidence type="ECO:0000256" key="5">
    <source>
        <dbReference type="ARBA" id="ARBA00022741"/>
    </source>
</evidence>
<dbReference type="InterPro" id="IPR017911">
    <property type="entry name" value="MacB-like_ATP-bd"/>
</dbReference>
<dbReference type="AlphaFoldDB" id="A0A1H9MCG0"/>
<dbReference type="InterPro" id="IPR027417">
    <property type="entry name" value="P-loop_NTPase"/>
</dbReference>
<evidence type="ECO:0000256" key="4">
    <source>
        <dbReference type="ARBA" id="ARBA00022475"/>
    </source>
</evidence>
<dbReference type="InterPro" id="IPR003439">
    <property type="entry name" value="ABC_transporter-like_ATP-bd"/>
</dbReference>
<keyword evidence="13" id="KW-1185">Reference proteome</keyword>
<dbReference type="PROSITE" id="PS50893">
    <property type="entry name" value="ABC_TRANSPORTER_2"/>
    <property type="match status" value="1"/>
</dbReference>
<dbReference type="SMART" id="SM00382">
    <property type="entry name" value="AAA"/>
    <property type="match status" value="1"/>
</dbReference>
<evidence type="ECO:0000256" key="6">
    <source>
        <dbReference type="ARBA" id="ARBA00022840"/>
    </source>
</evidence>
<dbReference type="InterPro" id="IPR015854">
    <property type="entry name" value="ABC_transpr_LolD-like"/>
</dbReference>
<comment type="similarity">
    <text evidence="8">Belongs to the ABC transporter superfamily. HrtA family.</text>
</comment>
<keyword evidence="4" id="KW-1003">Cell membrane</keyword>
<sequence>MKILELKNVYKEFVDGNHTITALKPTNLQINAGEVIAIIGPSGSGKSTLLTLMAGLQKPTGGRIEFLEKDLAKLTPKENNELRLHQIGFVLQSSNLVPFLRVKEQFQLVDLMIKEDYSVEQANHLLATMGILQRKNLYPSELSGGERQRAAICRALYPKPRLLLTDEPTANLDTKKSREVISLLVRKTKGTNRATIIVTHDTRLLSYCDRVFQIIDGYVEEVVDTKNLS</sequence>
<gene>
    <name evidence="12" type="ORF">SAMN05421767_1263</name>
</gene>
<keyword evidence="3" id="KW-0813">Transport</keyword>
<dbReference type="GO" id="GO:0005524">
    <property type="term" value="F:ATP binding"/>
    <property type="evidence" value="ECO:0007669"/>
    <property type="project" value="UniProtKB-KW"/>
</dbReference>
<evidence type="ECO:0000256" key="1">
    <source>
        <dbReference type="ARBA" id="ARBA00004202"/>
    </source>
</evidence>
<evidence type="ECO:0000313" key="12">
    <source>
        <dbReference type="EMBL" id="SER21271.1"/>
    </source>
</evidence>
<comment type="function">
    <text evidence="10">Part of the ABC transporter complex hrt involved in hemin import. Responsible for energy coupling to the transport system.</text>
</comment>
<reference evidence="12 13" key="1">
    <citation type="submission" date="2016-10" db="EMBL/GenBank/DDBJ databases">
        <authorList>
            <person name="de Groot N.N."/>
        </authorList>
    </citation>
    <scope>NUCLEOTIDE SEQUENCE [LARGE SCALE GENOMIC DNA]</scope>
    <source>
        <strain evidence="12 13">DSM 15827</strain>
    </source>
</reference>
<dbReference type="GO" id="GO:0005886">
    <property type="term" value="C:plasma membrane"/>
    <property type="evidence" value="ECO:0007669"/>
    <property type="project" value="UniProtKB-SubCell"/>
</dbReference>